<feature type="region of interest" description="Disordered" evidence="5">
    <location>
        <begin position="487"/>
        <end position="519"/>
    </location>
</feature>
<protein>
    <submittedName>
        <fullName evidence="7">TMF1</fullName>
    </submittedName>
</protein>
<organism evidence="7 8">
    <name type="scientific">Mytilus coruscus</name>
    <name type="common">Sea mussel</name>
    <dbReference type="NCBI Taxonomy" id="42192"/>
    <lineage>
        <taxon>Eukaryota</taxon>
        <taxon>Metazoa</taxon>
        <taxon>Spiralia</taxon>
        <taxon>Lophotrochozoa</taxon>
        <taxon>Mollusca</taxon>
        <taxon>Bivalvia</taxon>
        <taxon>Autobranchia</taxon>
        <taxon>Pteriomorphia</taxon>
        <taxon>Mytilida</taxon>
        <taxon>Mytiloidea</taxon>
        <taxon>Mytilidae</taxon>
        <taxon>Mytilinae</taxon>
        <taxon>Mytilus</taxon>
    </lineage>
</organism>
<feature type="compositionally biased region" description="Basic and acidic residues" evidence="5">
    <location>
        <begin position="118"/>
        <end position="139"/>
    </location>
</feature>
<feature type="compositionally biased region" description="Polar residues" evidence="5">
    <location>
        <begin position="290"/>
        <end position="321"/>
    </location>
</feature>
<feature type="compositionally biased region" description="Basic and acidic residues" evidence="5">
    <location>
        <begin position="219"/>
        <end position="232"/>
    </location>
</feature>
<feature type="coiled-coil region" evidence="4">
    <location>
        <begin position="867"/>
        <end position="1016"/>
    </location>
</feature>
<feature type="region of interest" description="Disordered" evidence="5">
    <location>
        <begin position="1173"/>
        <end position="1201"/>
    </location>
</feature>
<feature type="compositionally biased region" description="Low complexity" evidence="5">
    <location>
        <begin position="87"/>
        <end position="104"/>
    </location>
</feature>
<keyword evidence="2" id="KW-0333">Golgi apparatus</keyword>
<feature type="compositionally biased region" description="Polar residues" evidence="5">
    <location>
        <begin position="398"/>
        <end position="414"/>
    </location>
</feature>
<gene>
    <name evidence="7" type="ORF">MCOR_55520</name>
</gene>
<evidence type="ECO:0000256" key="5">
    <source>
        <dbReference type="SAM" id="MobiDB-lite"/>
    </source>
</evidence>
<evidence type="ECO:0000256" key="1">
    <source>
        <dbReference type="ARBA" id="ARBA00004555"/>
    </source>
</evidence>
<dbReference type="Pfam" id="PF12325">
    <property type="entry name" value="TMF_TATA_bd"/>
    <property type="match status" value="1"/>
</dbReference>
<feature type="compositionally biased region" description="Low complexity" evidence="5">
    <location>
        <begin position="505"/>
        <end position="516"/>
    </location>
</feature>
<feature type="domain" description="TATA element modulatory factor 1 TATA binding" evidence="6">
    <location>
        <begin position="1235"/>
        <end position="1343"/>
    </location>
</feature>
<feature type="compositionally biased region" description="Polar residues" evidence="5">
    <location>
        <begin position="261"/>
        <end position="274"/>
    </location>
</feature>
<sequence>MIAGIDAINDRKWNLESSEEDEVYPVNRNDKYTNMSWWDTSGLTNFASQASQALKNAQKKIDKVLDIDEGDASGQSSQQSKPTEEGSTSWSTDSWNSWSMSWDTVQDKSSTEKTSNVKQEKLKSERSKTSRLKQDEASKNESSLKSTQLTSSNSVKVKGLTHSGEAQGQKLEKQTENLSVKEKITKPKSSSVEISDNRNQSKMAIHTESETDQSADSYVETHDTSVDMKSITDTESSSSANILTGSVKVSADRLSPLSVGSGETMSTDSQSYEKIQNPEKYNEDVISLHSASSNNEITDSSVNVGSKISDLMTKSDSSPSNEKSEDSEETDVIEMLSTSSVVIGEDSSVQDKAVIFTEMTPSDCPKTEQYDSVCESSNFIESHFTQPDNLESSEVIVSNTEQSDSSDISTPYNTESKDIKSKDEDIIDHNLDILQSSENYITTEDSVLSETRNEVPVSDNVTTEAIEGITEDTSNAAALSPVGRHVRNSSLESHEDQPSSPLATSSSGEGSKLDSSVDTDDTVVGYSAKADNDSIGSVSPSSSYVKCMIEEAMDDNMKMEDNSSDGHSVGKSECSRSTGGHESGDEVDTTTSSDIEIISTPTSNGENNKFIDLSPLKIALQKTARRNDGSHRRNDSHDSQSSSSSHSRGEQMSPGRDTDSSEDGVEMKITSEEAKAPLCRELPPLDEEVADPYNTQKLLKKLAEMAEVLQAREDKLIVLSKENMDLVETNNILRNQLHQVEETRTVEMEDVEQVTHEFTKRLSESERLCQQAIREKEAIKKQFEEMQADFQKKLIKQENFFKEKEQTITELMQEGEKLSKQQLQGNTIIKKLRAKEKETDSLVTGYRKKIDDQATEIEHLKTCLDSKEEMEKKQTEAINQLNTAVQKQERELTKLRSIETDAGERVRGLQAALDNSYKEIAELNKSKAALDNQAQAAALSQGMQIREELKATLEREQINFKQEKETLIIQIEDLRLSMQRMEKEHNRREDMLRQEISDLQVQLQEDEARNQDLSQNVTSATRPLLRQIENLQSTFAQQSASWEKVEKNLSDRLYEAQTQLAMVTERERSASEKLMDINTQVATLESQNSHLRQDKSQLIAQQEILKSKVHVLEDAKNSEAAQLEAFRQHASRDMAEIRKEKVFLETQLDMEKTKCEQEKKKFYLAQEQITQLERDLQRPQSRSSTHSPVSISRAESVSSMTETPNVMLTSFTEDDIDKHFMLGTPKTSLYDSLRQSGAANLLENLQSQLKLREGEIAQLQSDIQQLERTRESMARELVNLTNQNEALEEKVQELPHLQDQFKELNQRYNAILQMYGEKVEEADELRLDLNDVKEMYKMQIDHLLAK</sequence>
<feature type="compositionally biased region" description="Low complexity" evidence="5">
    <location>
        <begin position="589"/>
        <end position="603"/>
    </location>
</feature>
<feature type="region of interest" description="Disordered" evidence="5">
    <location>
        <begin position="256"/>
        <end position="275"/>
    </location>
</feature>
<dbReference type="InterPro" id="IPR022092">
    <property type="entry name" value="TMF_DNA-bd"/>
</dbReference>
<dbReference type="InterPro" id="IPR022091">
    <property type="entry name" value="TMF_TATA-bd"/>
</dbReference>
<name>A0A6J8EUU3_MYTCO</name>
<dbReference type="Pfam" id="PF12329">
    <property type="entry name" value="TMF_DNA_bd"/>
    <property type="match status" value="1"/>
</dbReference>
<dbReference type="PANTHER" id="PTHR46515:SF1">
    <property type="entry name" value="TATA ELEMENT MODULATORY FACTOR"/>
    <property type="match status" value="1"/>
</dbReference>
<feature type="region of interest" description="Disordered" evidence="5">
    <location>
        <begin position="555"/>
        <end position="610"/>
    </location>
</feature>
<feature type="region of interest" description="Disordered" evidence="5">
    <location>
        <begin position="290"/>
        <end position="335"/>
    </location>
</feature>
<feature type="coiled-coil region" evidence="4">
    <location>
        <begin position="723"/>
        <end position="821"/>
    </location>
</feature>
<evidence type="ECO:0000256" key="2">
    <source>
        <dbReference type="ARBA" id="ARBA00023034"/>
    </source>
</evidence>
<feature type="region of interest" description="Disordered" evidence="5">
    <location>
        <begin position="66"/>
        <end position="239"/>
    </location>
</feature>
<evidence type="ECO:0000313" key="8">
    <source>
        <dbReference type="Proteomes" id="UP000507470"/>
    </source>
</evidence>
<evidence type="ECO:0000256" key="3">
    <source>
        <dbReference type="ARBA" id="ARBA00023054"/>
    </source>
</evidence>
<dbReference type="GO" id="GO:0005794">
    <property type="term" value="C:Golgi apparatus"/>
    <property type="evidence" value="ECO:0007669"/>
    <property type="project" value="UniProtKB-SubCell"/>
</dbReference>
<dbReference type="PANTHER" id="PTHR46515">
    <property type="entry name" value="TATA ELEMENT MODULATORY FACTOR TMF1"/>
    <property type="match status" value="1"/>
</dbReference>
<dbReference type="EMBL" id="CACVKT020009797">
    <property type="protein sequence ID" value="CAC5423526.1"/>
    <property type="molecule type" value="Genomic_DNA"/>
</dbReference>
<feature type="compositionally biased region" description="Polar residues" evidence="5">
    <location>
        <begin position="1178"/>
        <end position="1201"/>
    </location>
</feature>
<comment type="subcellular location">
    <subcellularLocation>
        <location evidence="1">Golgi apparatus</location>
    </subcellularLocation>
</comment>
<feature type="region of interest" description="Disordered" evidence="5">
    <location>
        <begin position="623"/>
        <end position="665"/>
    </location>
</feature>
<keyword evidence="8" id="KW-1185">Reference proteome</keyword>
<evidence type="ECO:0000313" key="7">
    <source>
        <dbReference type="EMBL" id="CAC5423526.1"/>
    </source>
</evidence>
<feature type="compositionally biased region" description="Polar residues" evidence="5">
    <location>
        <begin position="140"/>
        <end position="155"/>
    </location>
</feature>
<feature type="region of interest" description="Disordered" evidence="5">
    <location>
        <begin position="398"/>
        <end position="421"/>
    </location>
</feature>
<feature type="compositionally biased region" description="Basic and acidic residues" evidence="5">
    <location>
        <begin position="625"/>
        <end position="638"/>
    </location>
</feature>
<dbReference type="Proteomes" id="UP000507470">
    <property type="component" value="Unassembled WGS sequence"/>
</dbReference>
<feature type="compositionally biased region" description="Basic and acidic residues" evidence="5">
    <location>
        <begin position="170"/>
        <end position="185"/>
    </location>
</feature>
<feature type="coiled-coil region" evidence="4">
    <location>
        <begin position="1074"/>
        <end position="1101"/>
    </location>
</feature>
<accession>A0A6J8EUU3</accession>
<keyword evidence="3 4" id="KW-0175">Coiled coil</keyword>
<proteinExistence type="predicted"/>
<dbReference type="OrthoDB" id="74178at2759"/>
<reference evidence="7 8" key="1">
    <citation type="submission" date="2020-06" db="EMBL/GenBank/DDBJ databases">
        <authorList>
            <person name="Li R."/>
            <person name="Bekaert M."/>
        </authorList>
    </citation>
    <scope>NUCLEOTIDE SEQUENCE [LARGE SCALE GENOMIC DNA]</scope>
    <source>
        <strain evidence="8">wild</strain>
    </source>
</reference>
<evidence type="ECO:0000259" key="6">
    <source>
        <dbReference type="Pfam" id="PF12325"/>
    </source>
</evidence>
<feature type="compositionally biased region" description="Polar residues" evidence="5">
    <location>
        <begin position="187"/>
        <end position="202"/>
    </location>
</feature>
<feature type="coiled-coil region" evidence="4">
    <location>
        <begin position="1242"/>
        <end position="1307"/>
    </location>
</feature>
<dbReference type="GO" id="GO:0005783">
    <property type="term" value="C:endoplasmic reticulum"/>
    <property type="evidence" value="ECO:0007669"/>
    <property type="project" value="TreeGrafter"/>
</dbReference>
<dbReference type="InterPro" id="IPR052602">
    <property type="entry name" value="Growth_transcription_reg"/>
</dbReference>
<evidence type="ECO:0000256" key="4">
    <source>
        <dbReference type="SAM" id="Coils"/>
    </source>
</evidence>